<dbReference type="InterPro" id="IPR044066">
    <property type="entry name" value="TRIAD_supradom"/>
</dbReference>
<dbReference type="Gene3D" id="1.20.120.1750">
    <property type="match status" value="1"/>
</dbReference>
<evidence type="ECO:0000256" key="5">
    <source>
        <dbReference type="ARBA" id="ARBA00022771"/>
    </source>
</evidence>
<protein>
    <recommendedName>
        <fullName evidence="9">RING-type domain-containing protein</fullName>
    </recommendedName>
</protein>
<dbReference type="Proteomes" id="UP000326924">
    <property type="component" value="Unassembled WGS sequence"/>
</dbReference>
<dbReference type="GO" id="GO:0008270">
    <property type="term" value="F:zinc ion binding"/>
    <property type="evidence" value="ECO:0007669"/>
    <property type="project" value="UniProtKB-KW"/>
</dbReference>
<dbReference type="CDD" id="cd16630">
    <property type="entry name" value="RING-HC_RBR_RNF216"/>
    <property type="match status" value="1"/>
</dbReference>
<dbReference type="AlphaFoldDB" id="A0A5J5EV57"/>
<dbReference type="Pfam" id="PF26191">
    <property type="entry name" value="RING-HC_RBR_RNF216"/>
    <property type="match status" value="1"/>
</dbReference>
<dbReference type="GO" id="GO:0016740">
    <property type="term" value="F:transferase activity"/>
    <property type="evidence" value="ECO:0007669"/>
    <property type="project" value="UniProtKB-KW"/>
</dbReference>
<keyword evidence="4" id="KW-0677">Repeat</keyword>
<comment type="pathway">
    <text evidence="1">Protein modification; protein ubiquitination.</text>
</comment>
<dbReference type="SUPFAM" id="SSF57850">
    <property type="entry name" value="RING/U-box"/>
    <property type="match status" value="2"/>
</dbReference>
<gene>
    <name evidence="11" type="ORF">FN846DRAFT_779179</name>
    <name evidence="10" type="ORF">FN846DRAFT_779272</name>
</gene>
<keyword evidence="6" id="KW-0833">Ubl conjugation pathway</keyword>
<dbReference type="Gene3D" id="3.30.40.10">
    <property type="entry name" value="Zinc/RING finger domain, C3HC4 (zinc finger)"/>
    <property type="match status" value="1"/>
</dbReference>
<dbReference type="EMBL" id="VXIS01000102">
    <property type="protein sequence ID" value="KAA8905002.1"/>
    <property type="molecule type" value="Genomic_DNA"/>
</dbReference>
<keyword evidence="3" id="KW-0479">Metal-binding</keyword>
<sequence>MAHDLRPEVIASPVGATALEGKEHPRHLSIQPNDIQDDSVEKLLQLFPDACITFLKAQFKEHHETHGSNVVGFLADKFLEKGYSRVEKVGQKRKRETKDENPIKPKYDDPERPPENWEYRELIRRILRDEFSLIPVAYIDKVAKHERFLLAAYLRLMNDEQQATVHPASAPYRTLGKPRKPCNNDSIKMGQCWTRIMDELEYSRREARTKRIKEQVDQDAQLAAQLNEEEHEETKMLWECQCCFSDVPFDSMTHCGEGLHFFCLDCARMNAENEIGNSRHKLMCMDGSGCRAEFTRSEIARFLDSKAIMALSKLQQEEALRVAAIDGLVQCPFCDYAEIYGPVEEDREFRCQNAGCEVISCRLCRKKTHIPLSCKEAAKDDIISVRHAVEEAMTQAMIRKCNKCKTPFIKDIGCNKMICTKPGCRSMQCYVCSKTVNGYDHFNDQARGGSKGNCPLFDNVEERHEEEIRLAAEEARKKLREEHPELQDEDLEIELSEAVKQHEETRRKQAQPAHMVYPPANVAPPPAPRPPPVPRQRAPRSRAGPALPPPPHIPLQIRGAANFVHVYPGLPAFHNGFQLFNHGFMQQHQLQQHQLQQHQLQQHPAGPLPAAPVAAEYFQLPARAVHHSAAASGQQRSPRPQN</sequence>
<dbReference type="InterPro" id="IPR013083">
    <property type="entry name" value="Znf_RING/FYVE/PHD"/>
</dbReference>
<evidence type="ECO:0000256" key="4">
    <source>
        <dbReference type="ARBA" id="ARBA00022737"/>
    </source>
</evidence>
<evidence type="ECO:0000256" key="7">
    <source>
        <dbReference type="ARBA" id="ARBA00022833"/>
    </source>
</evidence>
<evidence type="ECO:0000256" key="3">
    <source>
        <dbReference type="ARBA" id="ARBA00022723"/>
    </source>
</evidence>
<dbReference type="EMBL" id="VXIS01000102">
    <property type="protein sequence ID" value="KAA8905004.1"/>
    <property type="molecule type" value="Genomic_DNA"/>
</dbReference>
<keyword evidence="7" id="KW-0862">Zinc</keyword>
<keyword evidence="2" id="KW-0808">Transferase</keyword>
<evidence type="ECO:0000313" key="10">
    <source>
        <dbReference type="EMBL" id="KAA8905002.1"/>
    </source>
</evidence>
<evidence type="ECO:0000313" key="11">
    <source>
        <dbReference type="EMBL" id="KAA8905004.1"/>
    </source>
</evidence>
<dbReference type="InterPro" id="IPR047545">
    <property type="entry name" value="BRcat_RBR_RNF216"/>
</dbReference>
<dbReference type="InterPro" id="IPR047544">
    <property type="entry name" value="RING-HC_RBR_RNF216"/>
</dbReference>
<evidence type="ECO:0000256" key="6">
    <source>
        <dbReference type="ARBA" id="ARBA00022786"/>
    </source>
</evidence>
<reference evidence="10 12" key="1">
    <citation type="submission" date="2019-09" db="EMBL/GenBank/DDBJ databases">
        <title>Draft genome of the ectomycorrhizal ascomycete Sphaerosporella brunnea.</title>
        <authorList>
            <consortium name="DOE Joint Genome Institute"/>
            <person name="Benucci G.M."/>
            <person name="Marozzi G."/>
            <person name="Antonielli L."/>
            <person name="Sanchez S."/>
            <person name="Marco P."/>
            <person name="Wang X."/>
            <person name="Falini L.B."/>
            <person name="Barry K."/>
            <person name="Haridas S."/>
            <person name="Lipzen A."/>
            <person name="Labutti K."/>
            <person name="Grigoriev I.V."/>
            <person name="Murat C."/>
            <person name="Martin F."/>
            <person name="Albertini E."/>
            <person name="Donnini D."/>
            <person name="Bonito G."/>
        </authorList>
    </citation>
    <scope>NUCLEOTIDE SEQUENCE [LARGE SCALE GENOMIC DNA]</scope>
    <source>
        <strain evidence="10 12">Sb_GMNB300</strain>
    </source>
</reference>
<feature type="compositionally biased region" description="Pro residues" evidence="8">
    <location>
        <begin position="521"/>
        <end position="534"/>
    </location>
</feature>
<feature type="region of interest" description="Disordered" evidence="8">
    <location>
        <begin position="500"/>
        <end position="549"/>
    </location>
</feature>
<evidence type="ECO:0000259" key="9">
    <source>
        <dbReference type="PROSITE" id="PS51873"/>
    </source>
</evidence>
<organism evidence="10 12">
    <name type="scientific">Sphaerosporella brunnea</name>
    <dbReference type="NCBI Taxonomy" id="1250544"/>
    <lineage>
        <taxon>Eukaryota</taxon>
        <taxon>Fungi</taxon>
        <taxon>Dikarya</taxon>
        <taxon>Ascomycota</taxon>
        <taxon>Pezizomycotina</taxon>
        <taxon>Pezizomycetes</taxon>
        <taxon>Pezizales</taxon>
        <taxon>Pyronemataceae</taxon>
        <taxon>Sphaerosporella</taxon>
    </lineage>
</organism>
<dbReference type="InterPro" id="IPR047546">
    <property type="entry name" value="Rcat_RBR_RNF216"/>
</dbReference>
<dbReference type="InParanoid" id="A0A5J5EV57"/>
<keyword evidence="5" id="KW-0863">Zinc-finger</keyword>
<keyword evidence="12" id="KW-1185">Reference proteome</keyword>
<dbReference type="OrthoDB" id="10009520at2759"/>
<dbReference type="InterPro" id="IPR051628">
    <property type="entry name" value="LUBAC_E3_Ligases"/>
</dbReference>
<evidence type="ECO:0000256" key="2">
    <source>
        <dbReference type="ARBA" id="ARBA00022679"/>
    </source>
</evidence>
<dbReference type="PANTHER" id="PTHR22770:SF47">
    <property type="entry name" value="E3 UBIQUITIN-PROTEIN LIGASE RNF216"/>
    <property type="match status" value="1"/>
</dbReference>
<name>A0A5J5EV57_9PEZI</name>
<feature type="region of interest" description="Disordered" evidence="8">
    <location>
        <begin position="89"/>
        <end position="112"/>
    </location>
</feature>
<evidence type="ECO:0000256" key="8">
    <source>
        <dbReference type="SAM" id="MobiDB-lite"/>
    </source>
</evidence>
<evidence type="ECO:0000313" key="12">
    <source>
        <dbReference type="Proteomes" id="UP000326924"/>
    </source>
</evidence>
<dbReference type="PANTHER" id="PTHR22770">
    <property type="entry name" value="UBIQUITIN CONJUGATING ENZYME 7 INTERACTING PROTEIN-RELATED"/>
    <property type="match status" value="1"/>
</dbReference>
<dbReference type="CDD" id="cd20339">
    <property type="entry name" value="BRcat_RBR_RNF216"/>
    <property type="match status" value="1"/>
</dbReference>
<feature type="domain" description="RING-type" evidence="9">
    <location>
        <begin position="236"/>
        <end position="458"/>
    </location>
</feature>
<comment type="caution">
    <text evidence="10">The sequence shown here is derived from an EMBL/GenBank/DDBJ whole genome shotgun (WGS) entry which is preliminary data.</text>
</comment>
<dbReference type="CDD" id="cd20353">
    <property type="entry name" value="Rcat_RBR_RNF216"/>
    <property type="match status" value="1"/>
</dbReference>
<proteinExistence type="predicted"/>
<dbReference type="Pfam" id="PF26200">
    <property type="entry name" value="Rcat_RNF216"/>
    <property type="match status" value="1"/>
</dbReference>
<evidence type="ECO:0000256" key="1">
    <source>
        <dbReference type="ARBA" id="ARBA00004906"/>
    </source>
</evidence>
<dbReference type="PROSITE" id="PS51873">
    <property type="entry name" value="TRIAD"/>
    <property type="match status" value="1"/>
</dbReference>
<accession>A0A5J5EV57</accession>